<dbReference type="EMBL" id="MSFU01000009">
    <property type="protein sequence ID" value="PWY75736.1"/>
    <property type="molecule type" value="Genomic_DNA"/>
</dbReference>
<dbReference type="AlphaFoldDB" id="A0A317VN38"/>
<name>A0A317VN38_ASPEC</name>
<comment type="caution">
    <text evidence="1">The sequence shown here is derived from an EMBL/GenBank/DDBJ whole genome shotgun (WGS) entry which is preliminary data.</text>
</comment>
<dbReference type="VEuPathDB" id="FungiDB:BO83DRAFT_426015"/>
<gene>
    <name evidence="1" type="ORF">BO83DRAFT_426015</name>
</gene>
<evidence type="ECO:0000313" key="1">
    <source>
        <dbReference type="EMBL" id="PWY75736.1"/>
    </source>
</evidence>
<dbReference type="OrthoDB" id="10466223at2759"/>
<proteinExistence type="predicted"/>
<organism evidence="1 2">
    <name type="scientific">Aspergillus eucalypticola (strain CBS 122712 / IBT 29274)</name>
    <dbReference type="NCBI Taxonomy" id="1448314"/>
    <lineage>
        <taxon>Eukaryota</taxon>
        <taxon>Fungi</taxon>
        <taxon>Dikarya</taxon>
        <taxon>Ascomycota</taxon>
        <taxon>Pezizomycotina</taxon>
        <taxon>Eurotiomycetes</taxon>
        <taxon>Eurotiomycetidae</taxon>
        <taxon>Eurotiales</taxon>
        <taxon>Aspergillaceae</taxon>
        <taxon>Aspergillus</taxon>
        <taxon>Aspergillus subgen. Circumdati</taxon>
    </lineage>
</organism>
<dbReference type="Proteomes" id="UP000246171">
    <property type="component" value="Unassembled WGS sequence"/>
</dbReference>
<sequence length="110" mass="11995">MNNGQTTGPLHLAHQVSKTDPFHASILDKETTDPTSTVADVDSAVEPTANMLHADFLYQLLTEAIDSLNEYNSPEIVGPPADIIRRSMRPPYLLNELLALAATHLSVTFP</sequence>
<protein>
    <submittedName>
        <fullName evidence="1">Uncharacterized protein</fullName>
    </submittedName>
</protein>
<dbReference type="GeneID" id="37057208"/>
<dbReference type="RefSeq" id="XP_025389266.1">
    <property type="nucleotide sequence ID" value="XM_025535246.1"/>
</dbReference>
<reference evidence="1" key="1">
    <citation type="submission" date="2016-12" db="EMBL/GenBank/DDBJ databases">
        <title>The genomes of Aspergillus section Nigri reveals drivers in fungal speciation.</title>
        <authorList>
            <consortium name="DOE Joint Genome Institute"/>
            <person name="Vesth T.C."/>
            <person name="Nybo J."/>
            <person name="Theobald S."/>
            <person name="Brandl J."/>
            <person name="Frisvad J.C."/>
            <person name="Nielsen K.F."/>
            <person name="Lyhne E.K."/>
            <person name="Kogle M.E."/>
            <person name="Kuo A."/>
            <person name="Riley R."/>
            <person name="Clum A."/>
            <person name="Nolan M."/>
            <person name="Lipzen A."/>
            <person name="Salamov A."/>
            <person name="Henrissat B."/>
            <person name="Wiebenga A."/>
            <person name="De vries R.P."/>
            <person name="Grigoriev I.V."/>
            <person name="Mortensen U.H."/>
            <person name="Andersen M.R."/>
            <person name="Baker S.E."/>
        </authorList>
    </citation>
    <scope>NUCLEOTIDE SEQUENCE</scope>
    <source>
        <strain evidence="1">CBS 122712</strain>
    </source>
</reference>
<evidence type="ECO:0000313" key="2">
    <source>
        <dbReference type="Proteomes" id="UP000246171"/>
    </source>
</evidence>
<accession>A0A317VN38</accession>
<keyword evidence="2" id="KW-1185">Reference proteome</keyword>